<feature type="signal peptide" evidence="1">
    <location>
        <begin position="1"/>
        <end position="19"/>
    </location>
</feature>
<feature type="chain" id="PRO_5045428244" description="TonB-dependent receptor" evidence="1">
    <location>
        <begin position="20"/>
        <end position="383"/>
    </location>
</feature>
<sequence>MKKRLPFCWLLALAAPAMAQDDATLTALDLADNAEFTAERDKTLNMMFEAASSTDQQARKEQRASLDMRWDTPLGQHWRLLLSDRLDSRFSHRLSETRYINTLREAALSYALTPQTLLDVGRINTRYGVAMGYNPTDFLGRGTVRSVTSADPETLRNNRLGNAMVRLQHFWDNAAVTALWAPKIRSGTMQRSGSLDWQASNPRERVLLSASYRFAENFNPQFLLFQEQQRSPQFGLNLSRVLSRSTLIYGEWAGGRQPFSWQETLPESQWDVAWRNRAAVGIAWTGENHLTLRLEGHDNGSAQPVPGHLEQHRSVLVQAYWKDIVDQYDLNLIAQRDVQQHQNMGFAELRRHFGAVDLALQWQKVYLATTPERRWQLSLDYWF</sequence>
<accession>A0ABZ3B1X4</accession>
<evidence type="ECO:0000313" key="2">
    <source>
        <dbReference type="EMBL" id="WZV97315.1"/>
    </source>
</evidence>
<dbReference type="EMBL" id="CP151800">
    <property type="protein sequence ID" value="WZV97315.1"/>
    <property type="molecule type" value="Genomic_DNA"/>
</dbReference>
<name>A0ABZ3B1X4_9ENTR</name>
<organism evidence="2 3">
    <name type="scientific">Kosakonia calanthes</name>
    <dbReference type="NCBI Taxonomy" id="3139408"/>
    <lineage>
        <taxon>Bacteria</taxon>
        <taxon>Pseudomonadati</taxon>
        <taxon>Pseudomonadota</taxon>
        <taxon>Gammaproteobacteria</taxon>
        <taxon>Enterobacterales</taxon>
        <taxon>Enterobacteriaceae</taxon>
        <taxon>Kosakonia</taxon>
    </lineage>
</organism>
<keyword evidence="1" id="KW-0732">Signal</keyword>
<reference evidence="2 3" key="1">
    <citation type="submission" date="2024-04" db="EMBL/GenBank/DDBJ databases">
        <title>Kosakonia calanthae sp. nov., a halophilic bacterium isolated from leaves of Calanthe tiplacata.</title>
        <authorList>
            <person name="Wu P."/>
        </authorList>
    </citation>
    <scope>NUCLEOTIDE SEQUENCE [LARGE SCALE GENOMIC DNA]</scope>
    <source>
        <strain evidence="2 3">BYX6</strain>
    </source>
</reference>
<keyword evidence="3" id="KW-1185">Reference proteome</keyword>
<gene>
    <name evidence="2" type="ORF">AAEY27_16825</name>
</gene>
<dbReference type="Proteomes" id="UP001466893">
    <property type="component" value="Chromosome"/>
</dbReference>
<evidence type="ECO:0000313" key="3">
    <source>
        <dbReference type="Proteomes" id="UP001466893"/>
    </source>
</evidence>
<evidence type="ECO:0000256" key="1">
    <source>
        <dbReference type="SAM" id="SignalP"/>
    </source>
</evidence>
<evidence type="ECO:0008006" key="4">
    <source>
        <dbReference type="Google" id="ProtNLM"/>
    </source>
</evidence>
<protein>
    <recommendedName>
        <fullName evidence="4">TonB-dependent receptor</fullName>
    </recommendedName>
</protein>
<proteinExistence type="predicted"/>
<dbReference type="RefSeq" id="WP_342321907.1">
    <property type="nucleotide sequence ID" value="NZ_CP151800.1"/>
</dbReference>